<feature type="transmembrane region" description="Helical" evidence="1">
    <location>
        <begin position="228"/>
        <end position="246"/>
    </location>
</feature>
<keyword evidence="1" id="KW-0812">Transmembrane</keyword>
<evidence type="ECO:0000256" key="1">
    <source>
        <dbReference type="SAM" id="Phobius"/>
    </source>
</evidence>
<keyword evidence="1" id="KW-1133">Transmembrane helix</keyword>
<accession>K9AVI3</accession>
<dbReference type="PATRIC" id="fig|1229783.3.peg.541"/>
<organism evidence="2 3">
    <name type="scientific">Staphylococcus massiliensis S46</name>
    <dbReference type="NCBI Taxonomy" id="1229783"/>
    <lineage>
        <taxon>Bacteria</taxon>
        <taxon>Bacillati</taxon>
        <taxon>Bacillota</taxon>
        <taxon>Bacilli</taxon>
        <taxon>Bacillales</taxon>
        <taxon>Staphylococcaceae</taxon>
        <taxon>Staphylococcus</taxon>
    </lineage>
</organism>
<keyword evidence="3" id="KW-1185">Reference proteome</keyword>
<proteinExistence type="predicted"/>
<comment type="caution">
    <text evidence="2">The sequence shown here is derived from an EMBL/GenBank/DDBJ whole genome shotgun (WGS) entry which is preliminary data.</text>
</comment>
<dbReference type="Proteomes" id="UP000009885">
    <property type="component" value="Unassembled WGS sequence"/>
</dbReference>
<protein>
    <submittedName>
        <fullName evidence="2">Uncharacterized protein</fullName>
    </submittedName>
</protein>
<name>K9AVI3_9STAP</name>
<dbReference type="EMBL" id="AMSQ01000003">
    <property type="protein sequence ID" value="EKU50136.1"/>
    <property type="molecule type" value="Genomic_DNA"/>
</dbReference>
<dbReference type="STRING" id="1229783.C273_02668"/>
<sequence>MFHSLKWIVLVFVLYLCLSEVVYASEDSSHLEVLQDDVEIEVHEIKEIELGDKVFKEVVLSVPYEVKELVFAHAYDVNHFEALNLYKILVDSEDVLDKLSITMVTLDDLEKRFDIELNDPAKEYELEENTLTSEFDVLKLLDDVKVDNDSSLNDSNVQQPIDVNTRYVDDVPTPFNQPTPKPRTSTIQQHYQPNLLFNRDSDIPKPKRLNKAEIKPESQVVQPQTHQSLWIVALVIAFSVLGLTLTSKKWKKLNVHDVQG</sequence>
<dbReference type="AlphaFoldDB" id="K9AVI3"/>
<evidence type="ECO:0000313" key="3">
    <source>
        <dbReference type="Proteomes" id="UP000009885"/>
    </source>
</evidence>
<gene>
    <name evidence="2" type="ORF">C273_02668</name>
</gene>
<keyword evidence="1" id="KW-0472">Membrane</keyword>
<reference evidence="2 3" key="1">
    <citation type="journal article" date="2013" name="Genome Announc.">
        <title>Genome Sequence of Staphylococcus massiliensis Strain S46, Isolated from the Surface of Healthy Human Skin.</title>
        <authorList>
            <person name="Srivastav R."/>
            <person name="Singh A."/>
            <person name="Jangir P.K."/>
            <person name="Kumari C."/>
            <person name="Muduli S."/>
            <person name="Sharma R."/>
        </authorList>
    </citation>
    <scope>NUCLEOTIDE SEQUENCE [LARGE SCALE GENOMIC DNA]</scope>
    <source>
        <strain evidence="2 3">S46</strain>
    </source>
</reference>
<dbReference type="RefSeq" id="WP_009382382.1">
    <property type="nucleotide sequence ID" value="NZ_AMSQ01000003.1"/>
</dbReference>
<evidence type="ECO:0000313" key="2">
    <source>
        <dbReference type="EMBL" id="EKU50136.1"/>
    </source>
</evidence>